<evidence type="ECO:0000259" key="1">
    <source>
        <dbReference type="Pfam" id="PF12770"/>
    </source>
</evidence>
<dbReference type="Pfam" id="PF12770">
    <property type="entry name" value="CHAT"/>
    <property type="match status" value="1"/>
</dbReference>
<sequence length="1326" mass="147939">MQIFLNVQILVSFAKQQFGHFNQSGDVAFLDPAITALASVLTILSVDHPQKIPMLRNLSVALSVRYDKLHREEDLDGIIALHQQELKLTSSNKLDCLQSLLKAVNIRYDRLGKPADLDEQIIIHRKMLKFQTPNHPDRVSTLHSLALHLQSRYEQRNQSIDLAESISLHQQALRWLSTLHSHRSSTLNSLGVVLLMRFHASSDDKDLEEAIVAHRDALQILSSTHPNRAIALRNLGNALAVRFRLYSQRENIQEAIDLHEEALDLTPVPHPDRYSSLQSLARTKELLFSELDDFEALDTSITLQRESLELLPRLHPEQSECLDSLGTSMGKRYWHSSRESDLSEAISLHRQAVELRPPPHPERPASLINLGISLSTRFDKFGQLEDLEQAISTHQSALDLLDGSSKDVPFVLNSLANDLIKRFEQSSVYDDLDQAIIYHRQALAMRPLPHPDRTISLTNLATSLRMRHEHGGDSKYLVESISLHRETVELLPLLHPSLASALSSLANGLSERFDQFGDRKDLDEAILLQRRALDLRSISTSHAGFPSLLNNLARVLHTRYERFSQGQDLDEVIDLHEQALELRPAPNSDRPSSLHNLGIALKDRFHLTHELQDISKAVACHREAIKLQGATHSARASSFTSLGNVLGFRFTLLASEEDLTEAINSHRKALELMPTNNSFYPHRIFNLAGILFTRYKHSNRQEDIDEAIKLYRGSVKLMPPGHPDVCGMYSDLARALVVAHSCAETPDMSLLEEAVAVYRAALGTVSAPTFRRFYAASAWARYVEGKHDSALEAYQIAISLLPALGELDLGLVSRQHALMARIRSDGLACDAASCAISFGQFRKAVELVEAGRAVFWSQILKLRSPITELEVQSPELAARLRRTAASLEQGSYRDISTPVETSSQKIKLSMEREAAQFLLLSDKWKSIVDDVQQLPGFKKFLKPYRFSDLEKAAADIPIVVLTANKLGSAALVMNETDVQHIALPDINLHDLKRLIKRLGKATRGRNIRFPSDPKITPPEPHVQPPAFRRAGRLAETPQIVDQDLIIKNILASLWIAIVEPIVRLLKLKKSMSPKRLRWCPTGPFTFLPIHAAGRYDDGDTECTSDYMISSYIPTISAVLPRQNVRAAPDFKMLAVIDKETLSHTAAELENIQRHVPNDCLVAFGTSGAPAQVADVLSHLSTVSVAHFACHGIQIPDLPLDSSLLLHDRNLKISEIIQQPMPNASLAFLSACETAKGDEEVPDEVLHLGSTLLFAGFSEVVATMWNISDQDGPDVADAFYGHIFQNGSGMSPNPNISRAAEALHLAVAKLRRKQIPFSRWIPFIHIG</sequence>
<dbReference type="EMBL" id="ML213601">
    <property type="protein sequence ID" value="TFK38942.1"/>
    <property type="molecule type" value="Genomic_DNA"/>
</dbReference>
<dbReference type="SMART" id="SM00028">
    <property type="entry name" value="TPR"/>
    <property type="match status" value="6"/>
</dbReference>
<name>A0A5C3M1D4_9AGAR</name>
<gene>
    <name evidence="2" type="ORF">BDQ12DRAFT_722796</name>
</gene>
<dbReference type="PANTHER" id="PTHR19959">
    <property type="entry name" value="KINESIN LIGHT CHAIN"/>
    <property type="match status" value="1"/>
</dbReference>
<dbReference type="InterPro" id="IPR011990">
    <property type="entry name" value="TPR-like_helical_dom_sf"/>
</dbReference>
<keyword evidence="3" id="KW-1185">Reference proteome</keyword>
<dbReference type="OrthoDB" id="9991317at2759"/>
<dbReference type="SUPFAM" id="SSF48452">
    <property type="entry name" value="TPR-like"/>
    <property type="match status" value="3"/>
</dbReference>
<evidence type="ECO:0000313" key="3">
    <source>
        <dbReference type="Proteomes" id="UP000308652"/>
    </source>
</evidence>
<dbReference type="Gene3D" id="1.25.40.10">
    <property type="entry name" value="Tetratricopeptide repeat domain"/>
    <property type="match status" value="5"/>
</dbReference>
<dbReference type="PANTHER" id="PTHR19959:SF119">
    <property type="entry name" value="FUNGAL LIPASE-LIKE DOMAIN-CONTAINING PROTEIN"/>
    <property type="match status" value="1"/>
</dbReference>
<proteinExistence type="predicted"/>
<dbReference type="InterPro" id="IPR024983">
    <property type="entry name" value="CHAT_dom"/>
</dbReference>
<evidence type="ECO:0000313" key="2">
    <source>
        <dbReference type="EMBL" id="TFK38942.1"/>
    </source>
</evidence>
<accession>A0A5C3M1D4</accession>
<dbReference type="InterPro" id="IPR019734">
    <property type="entry name" value="TPR_rpt"/>
</dbReference>
<dbReference type="STRING" id="68775.A0A5C3M1D4"/>
<organism evidence="2 3">
    <name type="scientific">Crucibulum laeve</name>
    <dbReference type="NCBI Taxonomy" id="68775"/>
    <lineage>
        <taxon>Eukaryota</taxon>
        <taxon>Fungi</taxon>
        <taxon>Dikarya</taxon>
        <taxon>Basidiomycota</taxon>
        <taxon>Agaricomycotina</taxon>
        <taxon>Agaricomycetes</taxon>
        <taxon>Agaricomycetidae</taxon>
        <taxon>Agaricales</taxon>
        <taxon>Agaricineae</taxon>
        <taxon>Nidulariaceae</taxon>
        <taxon>Crucibulum</taxon>
    </lineage>
</organism>
<reference evidence="2 3" key="1">
    <citation type="journal article" date="2019" name="Nat. Ecol. Evol.">
        <title>Megaphylogeny resolves global patterns of mushroom evolution.</title>
        <authorList>
            <person name="Varga T."/>
            <person name="Krizsan K."/>
            <person name="Foldi C."/>
            <person name="Dima B."/>
            <person name="Sanchez-Garcia M."/>
            <person name="Sanchez-Ramirez S."/>
            <person name="Szollosi G.J."/>
            <person name="Szarkandi J.G."/>
            <person name="Papp V."/>
            <person name="Albert L."/>
            <person name="Andreopoulos W."/>
            <person name="Angelini C."/>
            <person name="Antonin V."/>
            <person name="Barry K.W."/>
            <person name="Bougher N.L."/>
            <person name="Buchanan P."/>
            <person name="Buyck B."/>
            <person name="Bense V."/>
            <person name="Catcheside P."/>
            <person name="Chovatia M."/>
            <person name="Cooper J."/>
            <person name="Damon W."/>
            <person name="Desjardin D."/>
            <person name="Finy P."/>
            <person name="Geml J."/>
            <person name="Haridas S."/>
            <person name="Hughes K."/>
            <person name="Justo A."/>
            <person name="Karasinski D."/>
            <person name="Kautmanova I."/>
            <person name="Kiss B."/>
            <person name="Kocsube S."/>
            <person name="Kotiranta H."/>
            <person name="LaButti K.M."/>
            <person name="Lechner B.E."/>
            <person name="Liimatainen K."/>
            <person name="Lipzen A."/>
            <person name="Lukacs Z."/>
            <person name="Mihaltcheva S."/>
            <person name="Morgado L.N."/>
            <person name="Niskanen T."/>
            <person name="Noordeloos M.E."/>
            <person name="Ohm R.A."/>
            <person name="Ortiz-Santana B."/>
            <person name="Ovrebo C."/>
            <person name="Racz N."/>
            <person name="Riley R."/>
            <person name="Savchenko A."/>
            <person name="Shiryaev A."/>
            <person name="Soop K."/>
            <person name="Spirin V."/>
            <person name="Szebenyi C."/>
            <person name="Tomsovsky M."/>
            <person name="Tulloss R.E."/>
            <person name="Uehling J."/>
            <person name="Grigoriev I.V."/>
            <person name="Vagvolgyi C."/>
            <person name="Papp T."/>
            <person name="Martin F.M."/>
            <person name="Miettinen O."/>
            <person name="Hibbett D.S."/>
            <person name="Nagy L.G."/>
        </authorList>
    </citation>
    <scope>NUCLEOTIDE SEQUENCE [LARGE SCALE GENOMIC DNA]</scope>
    <source>
        <strain evidence="2 3">CBS 166.37</strain>
    </source>
</reference>
<dbReference type="Proteomes" id="UP000308652">
    <property type="component" value="Unassembled WGS sequence"/>
</dbReference>
<protein>
    <submittedName>
        <fullName evidence="2">CHAT domain-containing protein</fullName>
    </submittedName>
</protein>
<feature type="domain" description="CHAT" evidence="1">
    <location>
        <begin position="1050"/>
        <end position="1326"/>
    </location>
</feature>